<dbReference type="EMBL" id="KN822943">
    <property type="protein sequence ID" value="KIO34410.1"/>
    <property type="molecule type" value="Genomic_DNA"/>
</dbReference>
<dbReference type="GO" id="GO:0032259">
    <property type="term" value="P:methylation"/>
    <property type="evidence" value="ECO:0007669"/>
    <property type="project" value="UniProtKB-KW"/>
</dbReference>
<organism evidence="5 6">
    <name type="scientific">Tulasnella calospora MUT 4182</name>
    <dbReference type="NCBI Taxonomy" id="1051891"/>
    <lineage>
        <taxon>Eukaryota</taxon>
        <taxon>Fungi</taxon>
        <taxon>Dikarya</taxon>
        <taxon>Basidiomycota</taxon>
        <taxon>Agaricomycotina</taxon>
        <taxon>Agaricomycetes</taxon>
        <taxon>Cantharellales</taxon>
        <taxon>Tulasnellaceae</taxon>
        <taxon>Tulasnella</taxon>
    </lineage>
</organism>
<dbReference type="GO" id="GO:0016279">
    <property type="term" value="F:protein-lysine N-methyltransferase activity"/>
    <property type="evidence" value="ECO:0007669"/>
    <property type="project" value="InterPro"/>
</dbReference>
<dbReference type="InterPro" id="IPR050600">
    <property type="entry name" value="SETD3_SETD6_MTase"/>
</dbReference>
<dbReference type="InterPro" id="IPR015353">
    <property type="entry name" value="Rubisco_LSMT_subst-bd"/>
</dbReference>
<dbReference type="SUPFAM" id="SSF82199">
    <property type="entry name" value="SET domain"/>
    <property type="match status" value="1"/>
</dbReference>
<dbReference type="Gene3D" id="3.90.1410.10">
    <property type="entry name" value="set domain protein methyltransferase, domain 1"/>
    <property type="match status" value="1"/>
</dbReference>
<dbReference type="InterPro" id="IPR046341">
    <property type="entry name" value="SET_dom_sf"/>
</dbReference>
<dbReference type="Pfam" id="PF09273">
    <property type="entry name" value="Rubis-subs-bind"/>
    <property type="match status" value="1"/>
</dbReference>
<evidence type="ECO:0000259" key="4">
    <source>
        <dbReference type="Pfam" id="PF09273"/>
    </source>
</evidence>
<keyword evidence="3" id="KW-0949">S-adenosyl-L-methionine</keyword>
<dbReference type="OrthoDB" id="341421at2759"/>
<proteinExistence type="predicted"/>
<evidence type="ECO:0000256" key="2">
    <source>
        <dbReference type="ARBA" id="ARBA00022679"/>
    </source>
</evidence>
<evidence type="ECO:0000256" key="1">
    <source>
        <dbReference type="ARBA" id="ARBA00022603"/>
    </source>
</evidence>
<dbReference type="PANTHER" id="PTHR13271:SF47">
    <property type="entry name" value="ACTIN-HISTIDINE N-METHYLTRANSFERASE"/>
    <property type="match status" value="1"/>
</dbReference>
<evidence type="ECO:0000256" key="3">
    <source>
        <dbReference type="ARBA" id="ARBA00022691"/>
    </source>
</evidence>
<keyword evidence="1" id="KW-0489">Methyltransferase</keyword>
<keyword evidence="6" id="KW-1185">Reference proteome</keyword>
<sequence length="462" mass="51986">MSQSVDSTQDWNALVAHVTSAGGFVGPITLKDVPGAGRGLFLTEDVEAYQTLVSIPKAALMNWHTIRQYYPRLKLNTNGVAPAKTNPKSTTLNSTQALTMHLYLLRRGESSAEMDAYSSGLPRSFDEHPLTWVGTPRESLLEVLPPFSKTALTDVENRCKVDWKAVRDILEEQTVDPSSKHHSDCSTSKNAEAGYRIFVWAWLCVNTRCIHFSLSLSNIARSLKDVDLTLCPIIDLANHALSKLRSFSVRRDTSDSSLNLEAPMFPMRKGDEVFFHYSAHSNSTLFSEYGFVIPRNPRPSEDDEPQEGGEVNIDDVVAALFEDENIRWKKEMLEETGYWGDWTLHSSPPPAHPSYRVVAALRLLHASRKEADQWEDMIFGGRDVVHETNERLMRATVRSICQQVADRASKKVVELSTGPWESRDSAPDVLTCYALDCVRTLWEEEHDVSVGVIESIDRNEEF</sequence>
<reference evidence="5 6" key="1">
    <citation type="submission" date="2014-04" db="EMBL/GenBank/DDBJ databases">
        <authorList>
            <consortium name="DOE Joint Genome Institute"/>
            <person name="Kuo A."/>
            <person name="Girlanda M."/>
            <person name="Perotto S."/>
            <person name="Kohler A."/>
            <person name="Nagy L.G."/>
            <person name="Floudas D."/>
            <person name="Copeland A."/>
            <person name="Barry K.W."/>
            <person name="Cichocki N."/>
            <person name="Veneault-Fourrey C."/>
            <person name="LaButti K."/>
            <person name="Lindquist E.A."/>
            <person name="Lipzen A."/>
            <person name="Lundell T."/>
            <person name="Morin E."/>
            <person name="Murat C."/>
            <person name="Sun H."/>
            <person name="Tunlid A."/>
            <person name="Henrissat B."/>
            <person name="Grigoriev I.V."/>
            <person name="Hibbett D.S."/>
            <person name="Martin F."/>
            <person name="Nordberg H.P."/>
            <person name="Cantor M.N."/>
            <person name="Hua S.X."/>
        </authorList>
    </citation>
    <scope>NUCLEOTIDE SEQUENCE [LARGE SCALE GENOMIC DNA]</scope>
    <source>
        <strain evidence="5 6">MUT 4182</strain>
    </source>
</reference>
<name>A0A0C3QMW4_9AGAM</name>
<dbReference type="Proteomes" id="UP000054248">
    <property type="component" value="Unassembled WGS sequence"/>
</dbReference>
<evidence type="ECO:0000313" key="5">
    <source>
        <dbReference type="EMBL" id="KIO34410.1"/>
    </source>
</evidence>
<accession>A0A0C3QMW4</accession>
<dbReference type="AlphaFoldDB" id="A0A0C3QMW4"/>
<dbReference type="CDD" id="cd19177">
    <property type="entry name" value="SET_SETD4"/>
    <property type="match status" value="1"/>
</dbReference>
<evidence type="ECO:0000313" key="6">
    <source>
        <dbReference type="Proteomes" id="UP000054248"/>
    </source>
</evidence>
<reference evidence="6" key="2">
    <citation type="submission" date="2015-01" db="EMBL/GenBank/DDBJ databases">
        <title>Evolutionary Origins and Diversification of the Mycorrhizal Mutualists.</title>
        <authorList>
            <consortium name="DOE Joint Genome Institute"/>
            <consortium name="Mycorrhizal Genomics Consortium"/>
            <person name="Kohler A."/>
            <person name="Kuo A."/>
            <person name="Nagy L.G."/>
            <person name="Floudas D."/>
            <person name="Copeland A."/>
            <person name="Barry K.W."/>
            <person name="Cichocki N."/>
            <person name="Veneault-Fourrey C."/>
            <person name="LaButti K."/>
            <person name="Lindquist E.A."/>
            <person name="Lipzen A."/>
            <person name="Lundell T."/>
            <person name="Morin E."/>
            <person name="Murat C."/>
            <person name="Riley R."/>
            <person name="Ohm R."/>
            <person name="Sun H."/>
            <person name="Tunlid A."/>
            <person name="Henrissat B."/>
            <person name="Grigoriev I.V."/>
            <person name="Hibbett D.S."/>
            <person name="Martin F."/>
        </authorList>
    </citation>
    <scope>NUCLEOTIDE SEQUENCE [LARGE SCALE GENOMIC DNA]</scope>
    <source>
        <strain evidence="6">MUT 4182</strain>
    </source>
</reference>
<dbReference type="PANTHER" id="PTHR13271">
    <property type="entry name" value="UNCHARACTERIZED PUTATIVE METHYLTRANSFERASE"/>
    <property type="match status" value="1"/>
</dbReference>
<dbReference type="STRING" id="1051891.A0A0C3QMW4"/>
<protein>
    <recommendedName>
        <fullName evidence="4">Rubisco LSMT substrate-binding domain-containing protein</fullName>
    </recommendedName>
</protein>
<feature type="domain" description="Rubisco LSMT substrate-binding" evidence="4">
    <location>
        <begin position="322"/>
        <end position="405"/>
    </location>
</feature>
<gene>
    <name evidence="5" type="ORF">M407DRAFT_16933</name>
</gene>
<dbReference type="InterPro" id="IPR044429">
    <property type="entry name" value="SETD4_SET"/>
</dbReference>
<dbReference type="HOGENOM" id="CLU_041939_2_1_1"/>
<keyword evidence="2" id="KW-0808">Transferase</keyword>